<dbReference type="EMBL" id="CP001823">
    <property type="protein sequence ID" value="ACZ37580.1"/>
    <property type="molecule type" value="Genomic_DNA"/>
</dbReference>
<accession>D1C642</accession>
<dbReference type="GO" id="GO:0016810">
    <property type="term" value="F:hydrolase activity, acting on carbon-nitrogen (but not peptide) bonds"/>
    <property type="evidence" value="ECO:0007669"/>
    <property type="project" value="InterPro"/>
</dbReference>
<reference evidence="3" key="1">
    <citation type="submission" date="2009-11" db="EMBL/GenBank/DDBJ databases">
        <title>The complete chromosome 1 of Sphaerobacter thermophilus DSM 20745.</title>
        <authorList>
            <person name="Lucas S."/>
            <person name="Copeland A."/>
            <person name="Lapidus A."/>
            <person name="Glavina del Rio T."/>
            <person name="Dalin E."/>
            <person name="Tice H."/>
            <person name="Bruce D."/>
            <person name="Goodwin L."/>
            <person name="Pitluck S."/>
            <person name="Kyrpides N."/>
            <person name="Mavromatis K."/>
            <person name="Ivanova N."/>
            <person name="Mikhailova N."/>
            <person name="LaButti K.M."/>
            <person name="Clum A."/>
            <person name="Sun H.I."/>
            <person name="Brettin T."/>
            <person name="Detter J.C."/>
            <person name="Han C."/>
            <person name="Larimer F."/>
            <person name="Land M."/>
            <person name="Hauser L."/>
            <person name="Markowitz V."/>
            <person name="Cheng J.F."/>
            <person name="Hugenholtz P."/>
            <person name="Woyke T."/>
            <person name="Wu D."/>
            <person name="Steenblock K."/>
            <person name="Schneider S."/>
            <person name="Pukall R."/>
            <person name="Goeker M."/>
            <person name="Klenk H.P."/>
            <person name="Eisen J.A."/>
        </authorList>
    </citation>
    <scope>NUCLEOTIDE SEQUENCE [LARGE SCALE GENOMIC DNA]</scope>
    <source>
        <strain evidence="3">ATCC 49802 / DSM 20745 / S 6022</strain>
    </source>
</reference>
<keyword evidence="2" id="KW-0378">Hydrolase</keyword>
<dbReference type="HOGENOM" id="CLU_023620_2_2_0"/>
<dbReference type="InterPro" id="IPR051781">
    <property type="entry name" value="Metallo-dep_Hydrolase"/>
</dbReference>
<evidence type="ECO:0000313" key="3">
    <source>
        <dbReference type="Proteomes" id="UP000002027"/>
    </source>
</evidence>
<proteinExistence type="predicted"/>
<dbReference type="SUPFAM" id="SSF51338">
    <property type="entry name" value="Composite domain of metallo-dependent hydrolases"/>
    <property type="match status" value="1"/>
</dbReference>
<dbReference type="RefSeq" id="WP_012870628.1">
    <property type="nucleotide sequence ID" value="NC_013523.1"/>
</dbReference>
<dbReference type="InterPro" id="IPR006680">
    <property type="entry name" value="Amidohydro-rel"/>
</dbReference>
<dbReference type="InParanoid" id="D1C642"/>
<dbReference type="Gene3D" id="3.20.20.140">
    <property type="entry name" value="Metal-dependent hydrolases"/>
    <property type="match status" value="1"/>
</dbReference>
<dbReference type="eggNOG" id="COG1228">
    <property type="taxonomic scope" value="Bacteria"/>
</dbReference>
<organism evidence="2 3">
    <name type="scientific">Sphaerobacter thermophilus (strain ATCC 49802 / DSM 20745 / KCCM 41009 / NCIMB 13125 / S 6022)</name>
    <dbReference type="NCBI Taxonomy" id="479434"/>
    <lineage>
        <taxon>Bacteria</taxon>
        <taxon>Pseudomonadati</taxon>
        <taxon>Thermomicrobiota</taxon>
        <taxon>Thermomicrobia</taxon>
        <taxon>Sphaerobacterales</taxon>
        <taxon>Sphaerobacterineae</taxon>
        <taxon>Sphaerobacteraceae</taxon>
        <taxon>Sphaerobacter</taxon>
    </lineage>
</organism>
<evidence type="ECO:0000259" key="1">
    <source>
        <dbReference type="Pfam" id="PF01979"/>
    </source>
</evidence>
<gene>
    <name evidence="2" type="ordered locus">Sthe_0141</name>
</gene>
<dbReference type="Pfam" id="PF01979">
    <property type="entry name" value="Amidohydro_1"/>
    <property type="match status" value="1"/>
</dbReference>
<dbReference type="PANTHER" id="PTHR43135:SF3">
    <property type="entry name" value="ALPHA-D-RIBOSE 1-METHYLPHOSPHONATE 5-TRIPHOSPHATE DIPHOSPHATASE"/>
    <property type="match status" value="1"/>
</dbReference>
<dbReference type="AlphaFoldDB" id="D1C642"/>
<dbReference type="CDD" id="cd01299">
    <property type="entry name" value="Met_dep_hydrolase_A"/>
    <property type="match status" value="1"/>
</dbReference>
<reference evidence="2 3" key="2">
    <citation type="journal article" date="2010" name="Stand. Genomic Sci.">
        <title>Complete genome sequence of Desulfohalobium retbaense type strain (HR(100)).</title>
        <authorList>
            <person name="Spring S."/>
            <person name="Nolan M."/>
            <person name="Lapidus A."/>
            <person name="Glavina Del Rio T."/>
            <person name="Copeland A."/>
            <person name="Tice H."/>
            <person name="Cheng J.F."/>
            <person name="Lucas S."/>
            <person name="Land M."/>
            <person name="Chen F."/>
            <person name="Bruce D."/>
            <person name="Goodwin L."/>
            <person name="Pitluck S."/>
            <person name="Ivanova N."/>
            <person name="Mavromatis K."/>
            <person name="Mikhailova N."/>
            <person name="Pati A."/>
            <person name="Chen A."/>
            <person name="Palaniappan K."/>
            <person name="Hauser L."/>
            <person name="Chang Y.J."/>
            <person name="Jeffries C.D."/>
            <person name="Munk C."/>
            <person name="Kiss H."/>
            <person name="Chain P."/>
            <person name="Han C."/>
            <person name="Brettin T."/>
            <person name="Detter J.C."/>
            <person name="Schuler E."/>
            <person name="Goker M."/>
            <person name="Rohde M."/>
            <person name="Bristow J."/>
            <person name="Eisen J.A."/>
            <person name="Markowitz V."/>
            <person name="Hugenholtz P."/>
            <person name="Kyrpides N.C."/>
            <person name="Klenk H.P."/>
        </authorList>
    </citation>
    <scope>NUCLEOTIDE SEQUENCE [LARGE SCALE GENOMIC DNA]</scope>
    <source>
        <strain evidence="3">ATCC 49802 / DSM 20745 / S 6022</strain>
    </source>
</reference>
<dbReference type="InterPro" id="IPR057744">
    <property type="entry name" value="OTAase-like"/>
</dbReference>
<dbReference type="OrthoDB" id="9797498at2"/>
<dbReference type="KEGG" id="sti:Sthe_0141"/>
<dbReference type="FunCoup" id="D1C642">
    <property type="interactions" value="55"/>
</dbReference>
<dbReference type="InterPro" id="IPR011059">
    <property type="entry name" value="Metal-dep_hydrolase_composite"/>
</dbReference>
<dbReference type="SUPFAM" id="SSF51556">
    <property type="entry name" value="Metallo-dependent hydrolases"/>
    <property type="match status" value="1"/>
</dbReference>
<feature type="domain" description="Amidohydrolase-related" evidence="1">
    <location>
        <begin position="62"/>
        <end position="397"/>
    </location>
</feature>
<sequence length="403" mass="41639">MAANYVIHDVAIFDGERLLDGRHTVVIDAGRIADILPAGAVPASLLGEARSSGRLVAGDGRTLLPGLIDLHVHLTWSAGADPVATLALETPEQTLLRSVGHGLAQRDAGITTVRDLGSPHDLAIRLAEAVAAGWVPGPRIVASGRTLIMTGGHDPFWGLMVDGPAEALKGVRTQLFAGAQVIKVSATGGVYGRAAGEAVDDVELLPEELAIITQQAHRRGVKVAAHAIGEEGITNCLDAGVDTIEHGHFLTREQARRMADAGTILVPTLFVYQQVAGAAGVPEYASAKARAIVERHREAVAIARDAGVRIGAGSDAGSPGTPHPSLVEEIECLVGAGLPPTEALAAATSIAAEALGLEGEIGRVRAGLAADLILVEGDPTTSVAALRHVTHVWQSGRLTVRPM</sequence>
<dbReference type="SMR" id="D1C642"/>
<protein>
    <submittedName>
        <fullName evidence="2">Amidohydrolase</fullName>
    </submittedName>
</protein>
<dbReference type="STRING" id="479434.Sthe_0141"/>
<name>D1C642_SPHTD</name>
<dbReference type="PANTHER" id="PTHR43135">
    <property type="entry name" value="ALPHA-D-RIBOSE 1-METHYLPHOSPHONATE 5-TRIPHOSPHATE DIPHOSPHATASE"/>
    <property type="match status" value="1"/>
</dbReference>
<dbReference type="Proteomes" id="UP000002027">
    <property type="component" value="Chromosome 1"/>
</dbReference>
<dbReference type="Gene3D" id="2.30.40.10">
    <property type="entry name" value="Urease, subunit C, domain 1"/>
    <property type="match status" value="1"/>
</dbReference>
<keyword evidence="3" id="KW-1185">Reference proteome</keyword>
<dbReference type="InterPro" id="IPR032466">
    <property type="entry name" value="Metal_Hydrolase"/>
</dbReference>
<evidence type="ECO:0000313" key="2">
    <source>
        <dbReference type="EMBL" id="ACZ37580.1"/>
    </source>
</evidence>